<keyword evidence="7" id="KW-0963">Cytoplasm</keyword>
<dbReference type="GO" id="GO:0008270">
    <property type="term" value="F:zinc ion binding"/>
    <property type="evidence" value="ECO:0007669"/>
    <property type="project" value="UniProtKB-UniRule"/>
</dbReference>
<keyword evidence="9" id="KW-1185">Reference proteome</keyword>
<accession>N1W003</accession>
<keyword evidence="5 7" id="KW-0378">Hydrolase</keyword>
<dbReference type="PANTHER" id="PTHR46986:SF1">
    <property type="entry name" value="ENDORIBONUCLEASE YBEY, CHLOROPLASTIC"/>
    <property type="match status" value="1"/>
</dbReference>
<comment type="subcellular location">
    <subcellularLocation>
        <location evidence="7">Cytoplasm</location>
    </subcellularLocation>
</comment>
<comment type="function">
    <text evidence="7">Single strand-specific metallo-endoribonuclease involved in late-stage 70S ribosome quality control and in maturation of the 3' terminus of the 16S rRNA.</text>
</comment>
<organism evidence="8 9">
    <name type="scientific">Leptospira terpstrae serovar Hualin str. LT 11-33 = ATCC 700639</name>
    <dbReference type="NCBI Taxonomy" id="1257025"/>
    <lineage>
        <taxon>Bacteria</taxon>
        <taxon>Pseudomonadati</taxon>
        <taxon>Spirochaetota</taxon>
        <taxon>Spirochaetia</taxon>
        <taxon>Leptospirales</taxon>
        <taxon>Leptospiraceae</taxon>
        <taxon>Leptospira</taxon>
    </lineage>
</organism>
<dbReference type="GO" id="GO:0004222">
    <property type="term" value="F:metalloendopeptidase activity"/>
    <property type="evidence" value="ECO:0007669"/>
    <property type="project" value="InterPro"/>
</dbReference>
<dbReference type="Gene3D" id="3.40.390.30">
    <property type="entry name" value="Metalloproteases ('zincins'), catalytic domain"/>
    <property type="match status" value="1"/>
</dbReference>
<dbReference type="EMBL" id="AOGW02000010">
    <property type="protein sequence ID" value="EMY61011.1"/>
    <property type="molecule type" value="Genomic_DNA"/>
</dbReference>
<reference evidence="8" key="1">
    <citation type="submission" date="2013-03" db="EMBL/GenBank/DDBJ databases">
        <authorList>
            <person name="Harkins D.M."/>
            <person name="Durkin A.S."/>
            <person name="Brinkac L.M."/>
            <person name="Haft D.H."/>
            <person name="Selengut J.D."/>
            <person name="Sanka R."/>
            <person name="DePew J."/>
            <person name="Purushe J."/>
            <person name="Hartskeerl R.A."/>
            <person name="Ahmed A."/>
            <person name="van der Linden H."/>
            <person name="Goris M.G.A."/>
            <person name="Vinetz J.M."/>
            <person name="Sutton G.G."/>
            <person name="Nierman W.C."/>
            <person name="Fouts D.E."/>
        </authorList>
    </citation>
    <scope>NUCLEOTIDE SEQUENCE [LARGE SCALE GENOMIC DNA]</scope>
    <source>
        <strain evidence="8">LT 11-33</strain>
    </source>
</reference>
<dbReference type="AlphaFoldDB" id="N1W003"/>
<dbReference type="Pfam" id="PF02130">
    <property type="entry name" value="YbeY"/>
    <property type="match status" value="1"/>
</dbReference>
<dbReference type="GO" id="GO:0005737">
    <property type="term" value="C:cytoplasm"/>
    <property type="evidence" value="ECO:0007669"/>
    <property type="project" value="UniProtKB-SubCell"/>
</dbReference>
<protein>
    <recommendedName>
        <fullName evidence="7">Endoribonuclease YbeY</fullName>
        <ecNumber evidence="7">3.1.-.-</ecNumber>
    </recommendedName>
</protein>
<dbReference type="InterPro" id="IPR023091">
    <property type="entry name" value="MetalPrtase_cat_dom_sf_prd"/>
</dbReference>
<keyword evidence="2 7" id="KW-0540">Nuclease</keyword>
<proteinExistence type="inferred from homology"/>
<dbReference type="EC" id="3.1.-.-" evidence="7"/>
<comment type="cofactor">
    <cofactor evidence="7">
        <name>Zn(2+)</name>
        <dbReference type="ChEBI" id="CHEBI:29105"/>
    </cofactor>
    <text evidence="7">Binds 1 zinc ion.</text>
</comment>
<dbReference type="OrthoDB" id="9807740at2"/>
<evidence type="ECO:0000256" key="5">
    <source>
        <dbReference type="ARBA" id="ARBA00022801"/>
    </source>
</evidence>
<dbReference type="STRING" id="1257025.LEP1GSC203_1172"/>
<keyword evidence="4 7" id="KW-0255">Endonuclease</keyword>
<dbReference type="PROSITE" id="PS01306">
    <property type="entry name" value="UPF0054"/>
    <property type="match status" value="1"/>
</dbReference>
<comment type="similarity">
    <text evidence="1 7">Belongs to the endoribonuclease YbeY family.</text>
</comment>
<feature type="binding site" evidence="7">
    <location>
        <position position="122"/>
    </location>
    <ligand>
        <name>Zn(2+)</name>
        <dbReference type="ChEBI" id="CHEBI:29105"/>
        <note>catalytic</note>
    </ligand>
</feature>
<evidence type="ECO:0000256" key="7">
    <source>
        <dbReference type="HAMAP-Rule" id="MF_00009"/>
    </source>
</evidence>
<dbReference type="Proteomes" id="UP000012371">
    <property type="component" value="Unassembled WGS sequence"/>
</dbReference>
<keyword evidence="7" id="KW-0690">Ribosome biogenesis</keyword>
<evidence type="ECO:0000256" key="3">
    <source>
        <dbReference type="ARBA" id="ARBA00022723"/>
    </source>
</evidence>
<keyword evidence="7" id="KW-0698">rRNA processing</keyword>
<evidence type="ECO:0000313" key="8">
    <source>
        <dbReference type="EMBL" id="EMY61011.1"/>
    </source>
</evidence>
<dbReference type="GO" id="GO:0004521">
    <property type="term" value="F:RNA endonuclease activity"/>
    <property type="evidence" value="ECO:0007669"/>
    <property type="project" value="UniProtKB-UniRule"/>
</dbReference>
<gene>
    <name evidence="7" type="primary">ybeY</name>
    <name evidence="8" type="ORF">LEP1GSC203_1172</name>
</gene>
<comment type="caution">
    <text evidence="8">The sequence shown here is derived from an EMBL/GenBank/DDBJ whole genome shotgun (WGS) entry which is preliminary data.</text>
</comment>
<keyword evidence="3 7" id="KW-0479">Metal-binding</keyword>
<dbReference type="NCBIfam" id="TIGR00043">
    <property type="entry name" value="rRNA maturation RNase YbeY"/>
    <property type="match status" value="1"/>
</dbReference>
<dbReference type="InterPro" id="IPR002036">
    <property type="entry name" value="YbeY"/>
</dbReference>
<evidence type="ECO:0000256" key="1">
    <source>
        <dbReference type="ARBA" id="ARBA00010875"/>
    </source>
</evidence>
<feature type="binding site" evidence="7">
    <location>
        <position position="132"/>
    </location>
    <ligand>
        <name>Zn(2+)</name>
        <dbReference type="ChEBI" id="CHEBI:29105"/>
        <note>catalytic</note>
    </ligand>
</feature>
<evidence type="ECO:0000256" key="6">
    <source>
        <dbReference type="ARBA" id="ARBA00022833"/>
    </source>
</evidence>
<feature type="binding site" evidence="7">
    <location>
        <position position="126"/>
    </location>
    <ligand>
        <name>Zn(2+)</name>
        <dbReference type="ChEBI" id="CHEBI:29105"/>
        <note>catalytic</note>
    </ligand>
</feature>
<evidence type="ECO:0000256" key="4">
    <source>
        <dbReference type="ARBA" id="ARBA00022759"/>
    </source>
</evidence>
<name>N1W003_9LEPT</name>
<keyword evidence="6 7" id="KW-0862">Zinc</keyword>
<dbReference type="PANTHER" id="PTHR46986">
    <property type="entry name" value="ENDORIBONUCLEASE YBEY, CHLOROPLASTIC"/>
    <property type="match status" value="1"/>
</dbReference>
<sequence length="156" mass="18046">MNSSLMVVTHWNDQWGPSKNEIDSELVLENCERVLKYLSPPFLQSLELSVLLVDDMLMKEINFERRGINKTTDVLSFPLYSDSPPIPFQILGEVVISMDTCVLQAKEIGHSLIDEFYRLLVHGILHLFGYDHETNEKDATLMRKKEDECLDLVFEQ</sequence>
<dbReference type="HAMAP" id="MF_00009">
    <property type="entry name" value="Endoribonucl_YbeY"/>
    <property type="match status" value="1"/>
</dbReference>
<dbReference type="GO" id="GO:0006364">
    <property type="term" value="P:rRNA processing"/>
    <property type="evidence" value="ECO:0007669"/>
    <property type="project" value="UniProtKB-UniRule"/>
</dbReference>
<evidence type="ECO:0000313" key="9">
    <source>
        <dbReference type="Proteomes" id="UP000012371"/>
    </source>
</evidence>
<dbReference type="InterPro" id="IPR020549">
    <property type="entry name" value="YbeY_CS"/>
</dbReference>
<evidence type="ECO:0000256" key="2">
    <source>
        <dbReference type="ARBA" id="ARBA00022722"/>
    </source>
</evidence>
<dbReference type="RefSeq" id="WP_002973669.1">
    <property type="nucleotide sequence ID" value="NZ_AOGW02000010.1"/>
</dbReference>
<dbReference type="SUPFAM" id="SSF55486">
    <property type="entry name" value="Metalloproteases ('zincins'), catalytic domain"/>
    <property type="match status" value="1"/>
</dbReference>